<organism evidence="4">
    <name type="scientific">Streptomyces sp. NBC_00049</name>
    <dbReference type="NCBI Taxonomy" id="2903617"/>
    <lineage>
        <taxon>Bacteria</taxon>
        <taxon>Bacillati</taxon>
        <taxon>Actinomycetota</taxon>
        <taxon>Actinomycetes</taxon>
        <taxon>Kitasatosporales</taxon>
        <taxon>Streptomycetaceae</taxon>
        <taxon>Streptomyces</taxon>
    </lineage>
</organism>
<feature type="compositionally biased region" description="Polar residues" evidence="1">
    <location>
        <begin position="750"/>
        <end position="767"/>
    </location>
</feature>
<dbReference type="CDD" id="cd00146">
    <property type="entry name" value="PKD"/>
    <property type="match status" value="2"/>
</dbReference>
<dbReference type="Pfam" id="PF00801">
    <property type="entry name" value="PKD"/>
    <property type="match status" value="1"/>
</dbReference>
<dbReference type="Pfam" id="PF18911">
    <property type="entry name" value="PKD_4"/>
    <property type="match status" value="1"/>
</dbReference>
<gene>
    <name evidence="4" type="ORF">OG327_10045</name>
</gene>
<feature type="region of interest" description="Disordered" evidence="1">
    <location>
        <begin position="747"/>
        <end position="767"/>
    </location>
</feature>
<protein>
    <submittedName>
        <fullName evidence="4">PKD domain-containing protein</fullName>
    </submittedName>
</protein>
<proteinExistence type="predicted"/>
<sequence>MRPTRTTVLLTAGLVSLLGMPAATAAETPSTLYVNSREGSNCSDAGAGSQAVPYCTISAAAKVAGPGQTVKIGLGVYPEALTLDRSGLPGKPITFEGELDGRRPANSMKSLTVTGASHLVVRGLRPDTVRVSGSTDIELDRLRTDSGHVAGVVIGGASKDVRLTRSHSTDVRIEGGSQGTLLGRNELQAVDGPPVTAQDAPGTVITNNRLVNDCFAAASVTGTSTGSALFNNVVYAYRTPGPCPDGGPITGFEVAPGAASGTRADYNLLVDGETSWLRAYKWAGTTYETAAALKAATGQGEHDILVPSAMMVVDGNDGSPIIDSGDPTAPGVLPTDQYGFPIADDPRQPNTGRNGGFIDRGAVETQDDLSTAGVEVERNWAPVGTTVTARAFTDSKWSAALTYSYDFGDGTAPVVTKARTADHVYASPCACTVKVTATNGVGLQATGETTTRVTAAGPLTAGFTSRAVLPTSDNPMEFIAPLQYELDPRPATKAPWPVQRVDVDFGDGTYEHSDHMDRAYPHTYARPGDYKVTVTLQDSTGKESTSSRSVRVDYAPSGYVATTPFRVLDTRSTSTPLQGGAAFPVALPAGVNASGHILSGSMSAAVLNVTVTDATEDTHLSVWPAGQPRPATSNVNVRAGGTSSNTVTVPLAAYGKLMTQLNAGRASLIVDFVGYYQPNIGQRFTPVAPNRLLDTRSTGGALGAGKTRTVKVTGVGGIPAGATAVALNLTSTDTTTGTHVIAYADPANRPATSSLNPEPGQDKSNQAIVPVGPNGTITLYNNAGSTHLILDAVGFYGKDGKALFTPVVPHRLADTRTTGKLAPGATTTVTGIPAKAIGAVVNITATDTTAPGYLTAYANGGTRPGASSLNTRPGATIPNHVITPAANGRIDIFNSHGGSNHVITDLLGYFTQP</sequence>
<dbReference type="GO" id="GO:0005975">
    <property type="term" value="P:carbohydrate metabolic process"/>
    <property type="evidence" value="ECO:0007669"/>
    <property type="project" value="UniProtKB-ARBA"/>
</dbReference>
<evidence type="ECO:0000256" key="2">
    <source>
        <dbReference type="SAM" id="SignalP"/>
    </source>
</evidence>
<feature type="signal peptide" evidence="2">
    <location>
        <begin position="1"/>
        <end position="25"/>
    </location>
</feature>
<reference evidence="4" key="1">
    <citation type="submission" date="2022-10" db="EMBL/GenBank/DDBJ databases">
        <title>The complete genomes of actinobacterial strains from the NBC collection.</title>
        <authorList>
            <person name="Joergensen T.S."/>
            <person name="Alvarez Arevalo M."/>
            <person name="Sterndorff E.B."/>
            <person name="Faurdal D."/>
            <person name="Vuksanovic O."/>
            <person name="Mourched A.-S."/>
            <person name="Charusanti P."/>
            <person name="Shaw S."/>
            <person name="Blin K."/>
            <person name="Weber T."/>
        </authorList>
    </citation>
    <scope>NUCLEOTIDE SEQUENCE</scope>
    <source>
        <strain evidence="4">NBC_00049</strain>
    </source>
</reference>
<dbReference type="PROSITE" id="PS50093">
    <property type="entry name" value="PKD"/>
    <property type="match status" value="2"/>
</dbReference>
<dbReference type="Gene3D" id="2.60.40.10">
    <property type="entry name" value="Immunoglobulins"/>
    <property type="match status" value="2"/>
</dbReference>
<dbReference type="InterPro" id="IPR013783">
    <property type="entry name" value="Ig-like_fold"/>
</dbReference>
<dbReference type="InterPro" id="IPR011050">
    <property type="entry name" value="Pectin_lyase_fold/virulence"/>
</dbReference>
<dbReference type="InterPro" id="IPR012334">
    <property type="entry name" value="Pectin_lyas_fold"/>
</dbReference>
<keyword evidence="2" id="KW-0732">Signal</keyword>
<dbReference type="Gene3D" id="2.160.20.10">
    <property type="entry name" value="Single-stranded right-handed beta-helix, Pectin lyase-like"/>
    <property type="match status" value="1"/>
</dbReference>
<evidence type="ECO:0000259" key="3">
    <source>
        <dbReference type="PROSITE" id="PS50093"/>
    </source>
</evidence>
<dbReference type="SMART" id="SM00089">
    <property type="entry name" value="PKD"/>
    <property type="match status" value="2"/>
</dbReference>
<evidence type="ECO:0000313" key="4">
    <source>
        <dbReference type="EMBL" id="WTU73654.1"/>
    </source>
</evidence>
<feature type="chain" id="PRO_5044007228" evidence="2">
    <location>
        <begin position="26"/>
        <end position="913"/>
    </location>
</feature>
<dbReference type="SUPFAM" id="SSF49299">
    <property type="entry name" value="PKD domain"/>
    <property type="match status" value="2"/>
</dbReference>
<accession>A0AAU2JLH2</accession>
<dbReference type="InterPro" id="IPR022409">
    <property type="entry name" value="PKD/Chitinase_dom"/>
</dbReference>
<dbReference type="SUPFAM" id="SSF51126">
    <property type="entry name" value="Pectin lyase-like"/>
    <property type="match status" value="1"/>
</dbReference>
<feature type="domain" description="PKD" evidence="3">
    <location>
        <begin position="392"/>
        <end position="455"/>
    </location>
</feature>
<feature type="domain" description="PKD" evidence="3">
    <location>
        <begin position="504"/>
        <end position="552"/>
    </location>
</feature>
<dbReference type="EMBL" id="CP108264">
    <property type="protein sequence ID" value="WTU73654.1"/>
    <property type="molecule type" value="Genomic_DNA"/>
</dbReference>
<dbReference type="AlphaFoldDB" id="A0AAU2JLH2"/>
<dbReference type="InterPro" id="IPR035986">
    <property type="entry name" value="PKD_dom_sf"/>
</dbReference>
<dbReference type="InterPro" id="IPR000601">
    <property type="entry name" value="PKD_dom"/>
</dbReference>
<evidence type="ECO:0000256" key="1">
    <source>
        <dbReference type="SAM" id="MobiDB-lite"/>
    </source>
</evidence>
<name>A0AAU2JLH2_9ACTN</name>